<dbReference type="Proteomes" id="UP001500635">
    <property type="component" value="Unassembled WGS sequence"/>
</dbReference>
<dbReference type="Pfam" id="PF13193">
    <property type="entry name" value="AMP-binding_C"/>
    <property type="match status" value="1"/>
</dbReference>
<dbReference type="PANTHER" id="PTHR43201:SF5">
    <property type="entry name" value="MEDIUM-CHAIN ACYL-COA LIGASE ACSF2, MITOCHONDRIAL"/>
    <property type="match status" value="1"/>
</dbReference>
<dbReference type="Gene3D" id="3.40.50.12780">
    <property type="entry name" value="N-terminal domain of ligase-like"/>
    <property type="match status" value="1"/>
</dbReference>
<evidence type="ECO:0000256" key="1">
    <source>
        <dbReference type="ARBA" id="ARBA00006432"/>
    </source>
</evidence>
<dbReference type="InterPro" id="IPR000873">
    <property type="entry name" value="AMP-dep_synth/lig_dom"/>
</dbReference>
<evidence type="ECO:0000256" key="2">
    <source>
        <dbReference type="ARBA" id="ARBA00022598"/>
    </source>
</evidence>
<dbReference type="EMBL" id="BAABFR010000004">
    <property type="protein sequence ID" value="GAA4384113.1"/>
    <property type="molecule type" value="Genomic_DNA"/>
</dbReference>
<dbReference type="InterPro" id="IPR025110">
    <property type="entry name" value="AMP-bd_C"/>
</dbReference>
<evidence type="ECO:0000313" key="6">
    <source>
        <dbReference type="Proteomes" id="UP001500635"/>
    </source>
</evidence>
<name>A0ABP8J2Z1_9ACTN</name>
<sequence length="492" mass="51579">MRPTASTPSTSGLAALIRARAQGRSDAVFLEAGPGDADPEPRRLTFAELGELARRRSAQLQATTVPGARVALAIADPVDLAAAFVTIVAAGRTAVPLDPDAPIADLRRTVGRVRPDALLTDRAELAGLGLPLLAVAPEASADGPADTEVSGAVLLSTSGSTGEPKSVILSEARILHVAEAVATHNELTPADRGFNCLPLFHINAEVVAVLASLYAGATLVLARRFVRTDFWVRLADARITWLNAVPAILAILSAQELPPPLPGLRFIRSASAPLPAAVRERVSALAVPLVESYGMTEAASQITATPLHGSAPARSCGRPVGVELEIRDDAGQPVPAGTVGRVTIRGASVIAGYDGGRDAARFDGAGWLDTDDIGHLDDDGFLYLAGRRGDAVNRGGELVYPREIEEVLQDDPGVREVVVTGRDDEVLGAVPVAFVIPTDPAAPTDDLRRRLAERCSRQLARAKRPAVIEVVEELPRAATGKVARHRLARLGS</sequence>
<feature type="domain" description="AMP-dependent synthetase/ligase" evidence="3">
    <location>
        <begin position="19"/>
        <end position="353"/>
    </location>
</feature>
<reference evidence="6" key="1">
    <citation type="journal article" date="2019" name="Int. J. Syst. Evol. Microbiol.">
        <title>The Global Catalogue of Microorganisms (GCM) 10K type strain sequencing project: providing services to taxonomists for standard genome sequencing and annotation.</title>
        <authorList>
            <consortium name="The Broad Institute Genomics Platform"/>
            <consortium name="The Broad Institute Genome Sequencing Center for Infectious Disease"/>
            <person name="Wu L."/>
            <person name="Ma J."/>
        </authorList>
    </citation>
    <scope>NUCLEOTIDE SEQUENCE [LARGE SCALE GENOMIC DNA]</scope>
    <source>
        <strain evidence="6">JCM 17688</strain>
    </source>
</reference>
<dbReference type="PANTHER" id="PTHR43201">
    <property type="entry name" value="ACYL-COA SYNTHETASE"/>
    <property type="match status" value="1"/>
</dbReference>
<keyword evidence="6" id="KW-1185">Reference proteome</keyword>
<dbReference type="RefSeq" id="WP_344990157.1">
    <property type="nucleotide sequence ID" value="NZ_BAABFR010000004.1"/>
</dbReference>
<dbReference type="Gene3D" id="3.30.300.30">
    <property type="match status" value="1"/>
</dbReference>
<accession>A0ABP8J2Z1</accession>
<organism evidence="5 6">
    <name type="scientific">Tsukamurella soli</name>
    <dbReference type="NCBI Taxonomy" id="644556"/>
    <lineage>
        <taxon>Bacteria</taxon>
        <taxon>Bacillati</taxon>
        <taxon>Actinomycetota</taxon>
        <taxon>Actinomycetes</taxon>
        <taxon>Mycobacteriales</taxon>
        <taxon>Tsukamurellaceae</taxon>
        <taxon>Tsukamurella</taxon>
    </lineage>
</organism>
<proteinExistence type="inferred from homology"/>
<feature type="domain" description="AMP-binding enzyme C-terminal" evidence="4">
    <location>
        <begin position="403"/>
        <end position="481"/>
    </location>
</feature>
<keyword evidence="2 5" id="KW-0436">Ligase</keyword>
<dbReference type="SUPFAM" id="SSF56801">
    <property type="entry name" value="Acetyl-CoA synthetase-like"/>
    <property type="match status" value="1"/>
</dbReference>
<comment type="caution">
    <text evidence="5">The sequence shown here is derived from an EMBL/GenBank/DDBJ whole genome shotgun (WGS) entry which is preliminary data.</text>
</comment>
<evidence type="ECO:0000259" key="4">
    <source>
        <dbReference type="Pfam" id="PF13193"/>
    </source>
</evidence>
<evidence type="ECO:0000259" key="3">
    <source>
        <dbReference type="Pfam" id="PF00501"/>
    </source>
</evidence>
<evidence type="ECO:0000313" key="5">
    <source>
        <dbReference type="EMBL" id="GAA4384113.1"/>
    </source>
</evidence>
<dbReference type="InterPro" id="IPR042099">
    <property type="entry name" value="ANL_N_sf"/>
</dbReference>
<protein>
    <submittedName>
        <fullName evidence="5">Acyl--CoA ligase</fullName>
    </submittedName>
</protein>
<gene>
    <name evidence="5" type="ORF">GCM10023147_04100</name>
</gene>
<dbReference type="InterPro" id="IPR045851">
    <property type="entry name" value="AMP-bd_C_sf"/>
</dbReference>
<comment type="similarity">
    <text evidence="1">Belongs to the ATP-dependent AMP-binding enzyme family.</text>
</comment>
<dbReference type="GO" id="GO:0016874">
    <property type="term" value="F:ligase activity"/>
    <property type="evidence" value="ECO:0007669"/>
    <property type="project" value="UniProtKB-KW"/>
</dbReference>
<dbReference type="Pfam" id="PF00501">
    <property type="entry name" value="AMP-binding"/>
    <property type="match status" value="1"/>
</dbReference>